<dbReference type="EMBL" id="MCGT01000001">
    <property type="protein sequence ID" value="ORX62804.1"/>
    <property type="molecule type" value="Genomic_DNA"/>
</dbReference>
<gene>
    <name evidence="1" type="ORF">DM01DRAFT_1006362</name>
</gene>
<dbReference type="Proteomes" id="UP000242146">
    <property type="component" value="Unassembled WGS sequence"/>
</dbReference>
<evidence type="ECO:0000313" key="2">
    <source>
        <dbReference type="Proteomes" id="UP000242146"/>
    </source>
</evidence>
<reference evidence="1 2" key="1">
    <citation type="submission" date="2016-07" db="EMBL/GenBank/DDBJ databases">
        <title>Pervasive Adenine N6-methylation of Active Genes in Fungi.</title>
        <authorList>
            <consortium name="DOE Joint Genome Institute"/>
            <person name="Mondo S.J."/>
            <person name="Dannebaum R.O."/>
            <person name="Kuo R.C."/>
            <person name="Labutti K."/>
            <person name="Haridas S."/>
            <person name="Kuo A."/>
            <person name="Salamov A."/>
            <person name="Ahrendt S.R."/>
            <person name="Lipzen A."/>
            <person name="Sullivan W."/>
            <person name="Andreopoulos W.B."/>
            <person name="Clum A."/>
            <person name="Lindquist E."/>
            <person name="Daum C."/>
            <person name="Ramamoorthy G.K."/>
            <person name="Gryganskyi A."/>
            <person name="Culley D."/>
            <person name="Magnuson J.K."/>
            <person name="James T.Y."/>
            <person name="O'Malley M.A."/>
            <person name="Stajich J.E."/>
            <person name="Spatafora J.W."/>
            <person name="Visel A."/>
            <person name="Grigoriev I.V."/>
        </authorList>
    </citation>
    <scope>NUCLEOTIDE SEQUENCE [LARGE SCALE GENOMIC DNA]</scope>
    <source>
        <strain evidence="1 2">NRRL 3301</strain>
    </source>
</reference>
<organism evidence="1 2">
    <name type="scientific">Hesseltinella vesiculosa</name>
    <dbReference type="NCBI Taxonomy" id="101127"/>
    <lineage>
        <taxon>Eukaryota</taxon>
        <taxon>Fungi</taxon>
        <taxon>Fungi incertae sedis</taxon>
        <taxon>Mucoromycota</taxon>
        <taxon>Mucoromycotina</taxon>
        <taxon>Mucoromycetes</taxon>
        <taxon>Mucorales</taxon>
        <taxon>Cunninghamellaceae</taxon>
        <taxon>Hesseltinella</taxon>
    </lineage>
</organism>
<comment type="caution">
    <text evidence="1">The sequence shown here is derived from an EMBL/GenBank/DDBJ whole genome shotgun (WGS) entry which is preliminary data.</text>
</comment>
<evidence type="ECO:0000313" key="1">
    <source>
        <dbReference type="EMBL" id="ORX62804.1"/>
    </source>
</evidence>
<name>A0A1X2GYS6_9FUNG</name>
<keyword evidence="2" id="KW-1185">Reference proteome</keyword>
<sequence>MQSSRRLLHSPRAGRCKKKLWWSMFAILAQCHTCKSPSIDAKSSTSDKSATVPSALFLTVKDWLLKLCQNCLASLSSTSFKGMWYWMSALIR</sequence>
<protein>
    <submittedName>
        <fullName evidence="1">Uncharacterized protein</fullName>
    </submittedName>
</protein>
<accession>A0A1X2GYS6</accession>
<dbReference type="AlphaFoldDB" id="A0A1X2GYS6"/>
<proteinExistence type="predicted"/>